<feature type="compositionally biased region" description="Basic and acidic residues" evidence="1">
    <location>
        <begin position="14"/>
        <end position="26"/>
    </location>
</feature>
<evidence type="ECO:0000313" key="3">
    <source>
        <dbReference type="Proteomes" id="UP000265520"/>
    </source>
</evidence>
<comment type="caution">
    <text evidence="2">The sequence shown here is derived from an EMBL/GenBank/DDBJ whole genome shotgun (WGS) entry which is preliminary data.</text>
</comment>
<evidence type="ECO:0000313" key="2">
    <source>
        <dbReference type="EMBL" id="MCI45069.1"/>
    </source>
</evidence>
<dbReference type="Proteomes" id="UP000265520">
    <property type="component" value="Unassembled WGS sequence"/>
</dbReference>
<protein>
    <submittedName>
        <fullName evidence="2">CD2 antigen cytoplasmic tail-binding protein</fullName>
    </submittedName>
</protein>
<organism evidence="2 3">
    <name type="scientific">Trifolium medium</name>
    <dbReference type="NCBI Taxonomy" id="97028"/>
    <lineage>
        <taxon>Eukaryota</taxon>
        <taxon>Viridiplantae</taxon>
        <taxon>Streptophyta</taxon>
        <taxon>Embryophyta</taxon>
        <taxon>Tracheophyta</taxon>
        <taxon>Spermatophyta</taxon>
        <taxon>Magnoliopsida</taxon>
        <taxon>eudicotyledons</taxon>
        <taxon>Gunneridae</taxon>
        <taxon>Pentapetalae</taxon>
        <taxon>rosids</taxon>
        <taxon>fabids</taxon>
        <taxon>Fabales</taxon>
        <taxon>Fabaceae</taxon>
        <taxon>Papilionoideae</taxon>
        <taxon>50 kb inversion clade</taxon>
        <taxon>NPAAA clade</taxon>
        <taxon>Hologalegina</taxon>
        <taxon>IRL clade</taxon>
        <taxon>Trifolieae</taxon>
        <taxon>Trifolium</taxon>
    </lineage>
</organism>
<dbReference type="AlphaFoldDB" id="A0A392S8Q5"/>
<evidence type="ECO:0000256" key="1">
    <source>
        <dbReference type="SAM" id="MobiDB-lite"/>
    </source>
</evidence>
<sequence>TFFFFMSGGSSSRTTDKRPLHEDGDNFTKYPPTKRVRFSKGKEGKPVDVIVEKVIIVEKNVNDLSNPVVDAKERMKRRNQITAELLSDISAAEVKYEENKNFIEDGIHI</sequence>
<accession>A0A392S8Q5</accession>
<dbReference type="EMBL" id="LXQA010339143">
    <property type="protein sequence ID" value="MCI45069.1"/>
    <property type="molecule type" value="Genomic_DNA"/>
</dbReference>
<reference evidence="2 3" key="1">
    <citation type="journal article" date="2018" name="Front. Plant Sci.">
        <title>Red Clover (Trifolium pratense) and Zigzag Clover (T. medium) - A Picture of Genomic Similarities and Differences.</title>
        <authorList>
            <person name="Dluhosova J."/>
            <person name="Istvanek J."/>
            <person name="Nedelnik J."/>
            <person name="Repkova J."/>
        </authorList>
    </citation>
    <scope>NUCLEOTIDE SEQUENCE [LARGE SCALE GENOMIC DNA]</scope>
    <source>
        <strain evidence="3">cv. 10/8</strain>
        <tissue evidence="2">Leaf</tissue>
    </source>
</reference>
<feature type="compositionally biased region" description="Low complexity" evidence="1">
    <location>
        <begin position="1"/>
        <end position="12"/>
    </location>
</feature>
<name>A0A392S8Q5_9FABA</name>
<keyword evidence="3" id="KW-1185">Reference proteome</keyword>
<feature type="non-terminal residue" evidence="2">
    <location>
        <position position="109"/>
    </location>
</feature>
<proteinExistence type="predicted"/>
<feature type="region of interest" description="Disordered" evidence="1">
    <location>
        <begin position="1"/>
        <end position="39"/>
    </location>
</feature>
<feature type="non-terminal residue" evidence="2">
    <location>
        <position position="1"/>
    </location>
</feature>